<dbReference type="Gene3D" id="3.20.20.60">
    <property type="entry name" value="Phosphoenolpyruvate-binding domains"/>
    <property type="match status" value="1"/>
</dbReference>
<keyword evidence="3 5" id="KW-0456">Lyase</keyword>
<evidence type="ECO:0000256" key="2">
    <source>
        <dbReference type="ARBA" id="ARBA00022723"/>
    </source>
</evidence>
<name>A0ABT4XT65_9RHOB</name>
<dbReference type="InterPro" id="IPR040442">
    <property type="entry name" value="Pyrv_kinase-like_dom_sf"/>
</dbReference>
<reference evidence="5 6" key="1">
    <citation type="submission" date="2023-01" db="EMBL/GenBank/DDBJ databases">
        <title>Thalassococcus onchidii sp. nov., isolated from a marine invertebrate from the South China Sea.</title>
        <authorList>
            <person name="Xu S."/>
            <person name="Liu Z."/>
            <person name="Xu Y."/>
        </authorList>
    </citation>
    <scope>NUCLEOTIDE SEQUENCE [LARGE SCALE GENOMIC DNA]</scope>
    <source>
        <strain evidence="5 6">KCTC 32084</strain>
    </source>
</reference>
<dbReference type="Proteomes" id="UP001210720">
    <property type="component" value="Unassembled WGS sequence"/>
</dbReference>
<evidence type="ECO:0000259" key="4">
    <source>
        <dbReference type="Pfam" id="PF03328"/>
    </source>
</evidence>
<keyword evidence="6" id="KW-1185">Reference proteome</keyword>
<evidence type="ECO:0000313" key="6">
    <source>
        <dbReference type="Proteomes" id="UP001210720"/>
    </source>
</evidence>
<evidence type="ECO:0000313" key="5">
    <source>
        <dbReference type="EMBL" id="MDA7425112.1"/>
    </source>
</evidence>
<comment type="caution">
    <text evidence="5">The sequence shown here is derived from an EMBL/GenBank/DDBJ whole genome shotgun (WGS) entry which is preliminary data.</text>
</comment>
<dbReference type="InterPro" id="IPR005000">
    <property type="entry name" value="Aldolase/citrate-lyase_domain"/>
</dbReference>
<dbReference type="PANTHER" id="PTHR30502:SF0">
    <property type="entry name" value="PHOSPHOENOLPYRUVATE CARBOXYLASE FAMILY PROTEIN"/>
    <property type="match status" value="1"/>
</dbReference>
<sequence length="257" mass="27300">MTAPSNPFKAILQSGQKSIGLWMGLCDPYAAEIVGRAGFDWVLIDGEHAPNDLRSIVGQLQVAEPHVASIVRPPMAEPWLMKQLLDAGVQSFLIPMVNTAEEARAVVAATRYPPDGIRGVGHVLGRASYFGAVPDYIATAADEICIIVQIESRAAVENLEEILAVDGVDAAFVGPADLAADCGFAKDMNAPEMQALVAETLGRIKAYGKPAGIIDFPDDAIDGHFENGAQFVAVGADLVMMAAMLRELASKWKGRIS</sequence>
<gene>
    <name evidence="5" type="ORF">PFY00_10265</name>
</gene>
<evidence type="ECO:0000256" key="3">
    <source>
        <dbReference type="ARBA" id="ARBA00023239"/>
    </source>
</evidence>
<dbReference type="SUPFAM" id="SSF51621">
    <property type="entry name" value="Phosphoenolpyruvate/pyruvate domain"/>
    <property type="match status" value="1"/>
</dbReference>
<dbReference type="EMBL" id="JAQIOY010000003">
    <property type="protein sequence ID" value="MDA7425112.1"/>
    <property type="molecule type" value="Genomic_DNA"/>
</dbReference>
<keyword evidence="2" id="KW-0479">Metal-binding</keyword>
<dbReference type="InterPro" id="IPR050251">
    <property type="entry name" value="HpcH-HpaI_aldolase"/>
</dbReference>
<proteinExistence type="inferred from homology"/>
<dbReference type="GO" id="GO:0016829">
    <property type="term" value="F:lyase activity"/>
    <property type="evidence" value="ECO:0007669"/>
    <property type="project" value="UniProtKB-KW"/>
</dbReference>
<accession>A0ABT4XT65</accession>
<evidence type="ECO:0000256" key="1">
    <source>
        <dbReference type="ARBA" id="ARBA00005568"/>
    </source>
</evidence>
<dbReference type="Pfam" id="PF03328">
    <property type="entry name" value="HpcH_HpaI"/>
    <property type="match status" value="1"/>
</dbReference>
<organism evidence="5 6">
    <name type="scientific">Thalassococcus lentus</name>
    <dbReference type="NCBI Taxonomy" id="1210524"/>
    <lineage>
        <taxon>Bacteria</taxon>
        <taxon>Pseudomonadati</taxon>
        <taxon>Pseudomonadota</taxon>
        <taxon>Alphaproteobacteria</taxon>
        <taxon>Rhodobacterales</taxon>
        <taxon>Roseobacteraceae</taxon>
        <taxon>Thalassococcus</taxon>
    </lineage>
</organism>
<dbReference type="PANTHER" id="PTHR30502">
    <property type="entry name" value="2-KETO-3-DEOXY-L-RHAMNONATE ALDOLASE"/>
    <property type="match status" value="1"/>
</dbReference>
<dbReference type="RefSeq" id="WP_271432464.1">
    <property type="nucleotide sequence ID" value="NZ_JAQIOY010000003.1"/>
</dbReference>
<feature type="domain" description="HpcH/HpaI aldolase/citrate lyase" evidence="4">
    <location>
        <begin position="19"/>
        <end position="240"/>
    </location>
</feature>
<dbReference type="InterPro" id="IPR015813">
    <property type="entry name" value="Pyrv/PenolPyrv_kinase-like_dom"/>
</dbReference>
<comment type="similarity">
    <text evidence="1">Belongs to the HpcH/HpaI aldolase family.</text>
</comment>
<protein>
    <submittedName>
        <fullName evidence="5">HpcH/HpaI aldolase/citrate lyase family protein</fullName>
    </submittedName>
</protein>